<organism evidence="1 2">
    <name type="scientific">Bosea eneae</name>
    <dbReference type="NCBI Taxonomy" id="151454"/>
    <lineage>
        <taxon>Bacteria</taxon>
        <taxon>Pseudomonadati</taxon>
        <taxon>Pseudomonadota</taxon>
        <taxon>Alphaproteobacteria</taxon>
        <taxon>Hyphomicrobiales</taxon>
        <taxon>Boseaceae</taxon>
        <taxon>Bosea</taxon>
    </lineage>
</organism>
<gene>
    <name evidence="1" type="ORF">ACFPOB_26080</name>
</gene>
<evidence type="ECO:0000313" key="2">
    <source>
        <dbReference type="Proteomes" id="UP001596053"/>
    </source>
</evidence>
<evidence type="ECO:0000313" key="1">
    <source>
        <dbReference type="EMBL" id="MFC5423022.1"/>
    </source>
</evidence>
<dbReference type="RefSeq" id="WP_377801216.1">
    <property type="nucleotide sequence ID" value="NZ_JBHSLW010000056.1"/>
</dbReference>
<sequence length="74" mass="8133">MEPAASIIDRLGGVTRVASIVGVHRTRVSNWKRPRQVGGTNGRVPQDYHVKLLEHARENGIPLSADDFLPVPHS</sequence>
<comment type="caution">
    <text evidence="1">The sequence shown here is derived from an EMBL/GenBank/DDBJ whole genome shotgun (WGS) entry which is preliminary data.</text>
</comment>
<proteinExistence type="predicted"/>
<name>A0ABW0IZB1_9HYPH</name>
<dbReference type="InterPro" id="IPR010982">
    <property type="entry name" value="Lambda_DNA-bd_dom_sf"/>
</dbReference>
<reference evidence="2" key="1">
    <citation type="journal article" date="2019" name="Int. J. Syst. Evol. Microbiol.">
        <title>The Global Catalogue of Microorganisms (GCM) 10K type strain sequencing project: providing services to taxonomists for standard genome sequencing and annotation.</title>
        <authorList>
            <consortium name="The Broad Institute Genomics Platform"/>
            <consortium name="The Broad Institute Genome Sequencing Center for Infectious Disease"/>
            <person name="Wu L."/>
            <person name="Ma J."/>
        </authorList>
    </citation>
    <scope>NUCLEOTIDE SEQUENCE [LARGE SCALE GENOMIC DNA]</scope>
    <source>
        <strain evidence="2">NCAIM B.01391</strain>
    </source>
</reference>
<dbReference type="Proteomes" id="UP001596053">
    <property type="component" value="Unassembled WGS sequence"/>
</dbReference>
<evidence type="ECO:0008006" key="3">
    <source>
        <dbReference type="Google" id="ProtNLM"/>
    </source>
</evidence>
<dbReference type="Gene3D" id="1.10.260.40">
    <property type="entry name" value="lambda repressor-like DNA-binding domains"/>
    <property type="match status" value="1"/>
</dbReference>
<keyword evidence="2" id="KW-1185">Reference proteome</keyword>
<dbReference type="EMBL" id="JBHSLW010000056">
    <property type="protein sequence ID" value="MFC5423022.1"/>
    <property type="molecule type" value="Genomic_DNA"/>
</dbReference>
<protein>
    <recommendedName>
        <fullName evidence="3">YdaS antitoxin of YdaST toxin-antitoxin system</fullName>
    </recommendedName>
</protein>
<accession>A0ABW0IZB1</accession>